<keyword evidence="7" id="KW-1185">Reference proteome</keyword>
<evidence type="ECO:0000256" key="2">
    <source>
        <dbReference type="ARBA" id="ARBA00022481"/>
    </source>
</evidence>
<dbReference type="InterPro" id="IPR036163">
    <property type="entry name" value="HMA_dom_sf"/>
</dbReference>
<evidence type="ECO:0000256" key="3">
    <source>
        <dbReference type="ARBA" id="ARBA00022723"/>
    </source>
</evidence>
<evidence type="ECO:0000313" key="7">
    <source>
        <dbReference type="Proteomes" id="UP000325577"/>
    </source>
</evidence>
<keyword evidence="4" id="KW-0636">Prenylation</keyword>
<dbReference type="PANTHER" id="PTHR45868:SF19">
    <property type="entry name" value="HEAVY METAL-ASSOCIATED ISOPRENYLATED PLANT PROTEIN 37"/>
    <property type="match status" value="1"/>
</dbReference>
<reference evidence="6 7" key="1">
    <citation type="submission" date="2019-09" db="EMBL/GenBank/DDBJ databases">
        <title>A chromosome-level genome assembly of the Chinese tupelo Nyssa sinensis.</title>
        <authorList>
            <person name="Yang X."/>
            <person name="Kang M."/>
            <person name="Yang Y."/>
            <person name="Xiong H."/>
            <person name="Wang M."/>
            <person name="Zhang Z."/>
            <person name="Wang Z."/>
            <person name="Wu H."/>
            <person name="Ma T."/>
            <person name="Liu J."/>
            <person name="Xi Z."/>
        </authorList>
    </citation>
    <scope>NUCLEOTIDE SEQUENCE [LARGE SCALE GENOMIC DNA]</scope>
    <source>
        <strain evidence="6">J267</strain>
        <tissue evidence="6">Leaf</tissue>
    </source>
</reference>
<protein>
    <recommendedName>
        <fullName evidence="8">HMA domain-containing protein</fullName>
    </recommendedName>
</protein>
<evidence type="ECO:0008006" key="8">
    <source>
        <dbReference type="Google" id="ProtNLM"/>
    </source>
</evidence>
<dbReference type="Proteomes" id="UP000325577">
    <property type="component" value="Linkage Group LG2"/>
</dbReference>
<dbReference type="Gene3D" id="3.30.70.100">
    <property type="match status" value="1"/>
</dbReference>
<evidence type="ECO:0000313" key="6">
    <source>
        <dbReference type="EMBL" id="KAA8530636.1"/>
    </source>
</evidence>
<dbReference type="SUPFAM" id="SSF55008">
    <property type="entry name" value="HMA, heavy metal-associated domain"/>
    <property type="match status" value="1"/>
</dbReference>
<evidence type="ECO:0000256" key="5">
    <source>
        <dbReference type="ARBA" id="ARBA00024045"/>
    </source>
</evidence>
<comment type="similarity">
    <text evidence="5">Belongs to the HIPP family.</text>
</comment>
<sequence>MTILDPHEKIIWGVTVETDTSRCGVYKVNIDAEQHKVTVTGSVDSATLIKKLGRSGKHAEVWSSSTNQSQNQDQAYSCIKDERVQNQMQFLTNGLKASTSHPILAPTCVGVEDENQTMGMENMTDEIGQNIMAKAQIGNVHVGGNIYTIAGDGNVENGMKSMMGFEGFENRGAGFVDFGSNEFGNQDLYAGWPHFEYHHPSYMMATNTAGISL</sequence>
<dbReference type="CDD" id="cd00371">
    <property type="entry name" value="HMA"/>
    <property type="match status" value="1"/>
</dbReference>
<keyword evidence="2" id="KW-0488">Methylation</keyword>
<organism evidence="6 7">
    <name type="scientific">Nyssa sinensis</name>
    <dbReference type="NCBI Taxonomy" id="561372"/>
    <lineage>
        <taxon>Eukaryota</taxon>
        <taxon>Viridiplantae</taxon>
        <taxon>Streptophyta</taxon>
        <taxon>Embryophyta</taxon>
        <taxon>Tracheophyta</taxon>
        <taxon>Spermatophyta</taxon>
        <taxon>Magnoliopsida</taxon>
        <taxon>eudicotyledons</taxon>
        <taxon>Gunneridae</taxon>
        <taxon>Pentapetalae</taxon>
        <taxon>asterids</taxon>
        <taxon>Cornales</taxon>
        <taxon>Nyssaceae</taxon>
        <taxon>Nyssa</taxon>
    </lineage>
</organism>
<evidence type="ECO:0000256" key="1">
    <source>
        <dbReference type="ARBA" id="ARBA00004170"/>
    </source>
</evidence>
<dbReference type="OrthoDB" id="689350at2759"/>
<accession>A0A5J5ALV4</accession>
<evidence type="ECO:0000256" key="4">
    <source>
        <dbReference type="ARBA" id="ARBA00023289"/>
    </source>
</evidence>
<proteinExistence type="inferred from homology"/>
<dbReference type="PANTHER" id="PTHR45868">
    <property type="entry name" value="HEAVY METAL-ASSOCIATED ISOPRENYLATED PLANT PROTEIN 33-RELATED"/>
    <property type="match status" value="1"/>
</dbReference>
<comment type="subcellular location">
    <subcellularLocation>
        <location evidence="1">Membrane</location>
        <topology evidence="1">Peripheral membrane protein</topology>
    </subcellularLocation>
</comment>
<name>A0A5J5ALV4_9ASTE</name>
<dbReference type="GO" id="GO:0046872">
    <property type="term" value="F:metal ion binding"/>
    <property type="evidence" value="ECO:0007669"/>
    <property type="project" value="UniProtKB-KW"/>
</dbReference>
<keyword evidence="3" id="KW-0479">Metal-binding</keyword>
<dbReference type="GO" id="GO:0009626">
    <property type="term" value="P:plant-type hypersensitive response"/>
    <property type="evidence" value="ECO:0007669"/>
    <property type="project" value="UniProtKB-KW"/>
</dbReference>
<dbReference type="EMBL" id="CM018043">
    <property type="protein sequence ID" value="KAA8530636.1"/>
    <property type="molecule type" value="Genomic_DNA"/>
</dbReference>
<gene>
    <name evidence="6" type="ORF">F0562_005430</name>
</gene>
<dbReference type="AlphaFoldDB" id="A0A5J5ALV4"/>
<keyword evidence="4" id="KW-0449">Lipoprotein</keyword>
<dbReference type="GO" id="GO:0016020">
    <property type="term" value="C:membrane"/>
    <property type="evidence" value="ECO:0007669"/>
    <property type="project" value="UniProtKB-SubCell"/>
</dbReference>
<dbReference type="InterPro" id="IPR006121">
    <property type="entry name" value="HMA_dom"/>
</dbReference>